<dbReference type="SMART" id="SM00448">
    <property type="entry name" value="REC"/>
    <property type="match status" value="1"/>
</dbReference>
<dbReference type="InterPro" id="IPR011006">
    <property type="entry name" value="CheY-like_superfamily"/>
</dbReference>
<dbReference type="AlphaFoldDB" id="A0A1F5P2Z4"/>
<name>A0A1F5P2Z4_9BACT</name>
<dbReference type="PANTHER" id="PTHR44591">
    <property type="entry name" value="STRESS RESPONSE REGULATOR PROTEIN 1"/>
    <property type="match status" value="1"/>
</dbReference>
<feature type="domain" description="Response regulatory" evidence="3">
    <location>
        <begin position="7"/>
        <end position="129"/>
    </location>
</feature>
<evidence type="ECO:0000256" key="2">
    <source>
        <dbReference type="PROSITE-ProRule" id="PRU00169"/>
    </source>
</evidence>
<dbReference type="Proteomes" id="UP000176339">
    <property type="component" value="Unassembled WGS sequence"/>
</dbReference>
<evidence type="ECO:0000313" key="4">
    <source>
        <dbReference type="EMBL" id="OGE84241.1"/>
    </source>
</evidence>
<sequence>MLHQPPLILIVDDEPDLLEIGKARLGAAGFAVETAGNAELAFKKARELKPDLILMDIRMPGVNGTEAMLDLKKDPELRDIKLAFLTNMVIPWPGVSSDNEKFAKELGAVKFLDKSKDMEKLAEIVKEILG</sequence>
<evidence type="ECO:0000256" key="1">
    <source>
        <dbReference type="ARBA" id="ARBA00022553"/>
    </source>
</evidence>
<dbReference type="PANTHER" id="PTHR44591:SF23">
    <property type="entry name" value="CHEY SUBFAMILY"/>
    <property type="match status" value="1"/>
</dbReference>
<evidence type="ECO:0000313" key="5">
    <source>
        <dbReference type="Proteomes" id="UP000176339"/>
    </source>
</evidence>
<dbReference type="InterPro" id="IPR001789">
    <property type="entry name" value="Sig_transdc_resp-reg_receiver"/>
</dbReference>
<proteinExistence type="predicted"/>
<organism evidence="4 5">
    <name type="scientific">Candidatus Doudnabacteria bacterium RIFCSPHIGHO2_01_FULL_49_9</name>
    <dbReference type="NCBI Taxonomy" id="1817827"/>
    <lineage>
        <taxon>Bacteria</taxon>
        <taxon>Candidatus Doudnaibacteriota</taxon>
    </lineage>
</organism>
<keyword evidence="1 2" id="KW-0597">Phosphoprotein</keyword>
<dbReference type="InterPro" id="IPR050595">
    <property type="entry name" value="Bact_response_regulator"/>
</dbReference>
<reference evidence="4 5" key="1">
    <citation type="journal article" date="2016" name="Nat. Commun.">
        <title>Thousands of microbial genomes shed light on interconnected biogeochemical processes in an aquifer system.</title>
        <authorList>
            <person name="Anantharaman K."/>
            <person name="Brown C.T."/>
            <person name="Hug L.A."/>
            <person name="Sharon I."/>
            <person name="Castelle C.J."/>
            <person name="Probst A.J."/>
            <person name="Thomas B.C."/>
            <person name="Singh A."/>
            <person name="Wilkins M.J."/>
            <person name="Karaoz U."/>
            <person name="Brodie E.L."/>
            <person name="Williams K.H."/>
            <person name="Hubbard S.S."/>
            <person name="Banfield J.F."/>
        </authorList>
    </citation>
    <scope>NUCLEOTIDE SEQUENCE [LARGE SCALE GENOMIC DNA]</scope>
</reference>
<dbReference type="PROSITE" id="PS50110">
    <property type="entry name" value="RESPONSE_REGULATORY"/>
    <property type="match status" value="1"/>
</dbReference>
<dbReference type="Pfam" id="PF00072">
    <property type="entry name" value="Response_reg"/>
    <property type="match status" value="1"/>
</dbReference>
<gene>
    <name evidence="4" type="ORF">A2846_04620</name>
</gene>
<dbReference type="EMBL" id="MFEN01000021">
    <property type="protein sequence ID" value="OGE84241.1"/>
    <property type="molecule type" value="Genomic_DNA"/>
</dbReference>
<protein>
    <recommendedName>
        <fullName evidence="3">Response regulatory domain-containing protein</fullName>
    </recommendedName>
</protein>
<accession>A0A1F5P2Z4</accession>
<comment type="caution">
    <text evidence="4">The sequence shown here is derived from an EMBL/GenBank/DDBJ whole genome shotgun (WGS) entry which is preliminary data.</text>
</comment>
<evidence type="ECO:0000259" key="3">
    <source>
        <dbReference type="PROSITE" id="PS50110"/>
    </source>
</evidence>
<dbReference type="Gene3D" id="3.40.50.2300">
    <property type="match status" value="1"/>
</dbReference>
<feature type="modified residue" description="4-aspartylphosphate" evidence="2">
    <location>
        <position position="56"/>
    </location>
</feature>
<dbReference type="GO" id="GO:0000160">
    <property type="term" value="P:phosphorelay signal transduction system"/>
    <property type="evidence" value="ECO:0007669"/>
    <property type="project" value="InterPro"/>
</dbReference>
<dbReference type="SUPFAM" id="SSF52172">
    <property type="entry name" value="CheY-like"/>
    <property type="match status" value="1"/>
</dbReference>